<keyword evidence="4" id="KW-1185">Reference proteome</keyword>
<proteinExistence type="inferred from homology"/>
<dbReference type="PRINTS" id="PR01438">
    <property type="entry name" value="UNVRSLSTRESS"/>
</dbReference>
<organism evidence="3 4">
    <name type="scientific">Variovorax ginsengisoli</name>
    <dbReference type="NCBI Taxonomy" id="363844"/>
    <lineage>
        <taxon>Bacteria</taxon>
        <taxon>Pseudomonadati</taxon>
        <taxon>Pseudomonadota</taxon>
        <taxon>Betaproteobacteria</taxon>
        <taxon>Burkholderiales</taxon>
        <taxon>Comamonadaceae</taxon>
        <taxon>Variovorax</taxon>
    </lineage>
</organism>
<dbReference type="RefSeq" id="WP_301814791.1">
    <property type="nucleotide sequence ID" value="NZ_JAUJZH010000030.1"/>
</dbReference>
<feature type="domain" description="UspA" evidence="2">
    <location>
        <begin position="1"/>
        <end position="147"/>
    </location>
</feature>
<dbReference type="PANTHER" id="PTHR46268">
    <property type="entry name" value="STRESS RESPONSE PROTEIN NHAX"/>
    <property type="match status" value="1"/>
</dbReference>
<dbReference type="Pfam" id="PF00582">
    <property type="entry name" value="Usp"/>
    <property type="match status" value="1"/>
</dbReference>
<dbReference type="InterPro" id="IPR006016">
    <property type="entry name" value="UspA"/>
</dbReference>
<dbReference type="Proteomes" id="UP001169027">
    <property type="component" value="Unassembled WGS sequence"/>
</dbReference>
<accession>A0ABT8SCK0</accession>
<dbReference type="InterPro" id="IPR006015">
    <property type="entry name" value="Universal_stress_UspA"/>
</dbReference>
<comment type="similarity">
    <text evidence="1">Belongs to the universal stress protein A family.</text>
</comment>
<evidence type="ECO:0000313" key="3">
    <source>
        <dbReference type="EMBL" id="MDO1536650.1"/>
    </source>
</evidence>
<evidence type="ECO:0000313" key="4">
    <source>
        <dbReference type="Proteomes" id="UP001169027"/>
    </source>
</evidence>
<dbReference type="EMBL" id="JAUKVY010000030">
    <property type="protein sequence ID" value="MDO1536650.1"/>
    <property type="molecule type" value="Genomic_DNA"/>
</dbReference>
<dbReference type="Gene3D" id="3.40.50.620">
    <property type="entry name" value="HUPs"/>
    <property type="match status" value="1"/>
</dbReference>
<dbReference type="InterPro" id="IPR014729">
    <property type="entry name" value="Rossmann-like_a/b/a_fold"/>
</dbReference>
<gene>
    <name evidence="3" type="ORF">Q2T77_30690</name>
</gene>
<evidence type="ECO:0000259" key="2">
    <source>
        <dbReference type="Pfam" id="PF00582"/>
    </source>
</evidence>
<dbReference type="CDD" id="cd00293">
    <property type="entry name" value="USP-like"/>
    <property type="match status" value="1"/>
</dbReference>
<dbReference type="SUPFAM" id="SSF52402">
    <property type="entry name" value="Adenine nucleotide alpha hydrolases-like"/>
    <property type="match status" value="1"/>
</dbReference>
<sequence length="147" mass="15268">MFEHILIPTDGSSFCDKAMERAIGLAADNHAEPVALSVVPRYAMNYFDGVVPFSPEEIANAEAGTVNAAQDKLQVAVARAEARGVTLKTAVSVADGVADAIIAAAAEHGSDLIVMASHGRSGFAKLLTGSDTDQVLAHSKVPVLVIR</sequence>
<name>A0ABT8SCK0_9BURK</name>
<dbReference type="PANTHER" id="PTHR46268:SF6">
    <property type="entry name" value="UNIVERSAL STRESS PROTEIN UP12"/>
    <property type="match status" value="1"/>
</dbReference>
<comment type="caution">
    <text evidence="3">The sequence shown here is derived from an EMBL/GenBank/DDBJ whole genome shotgun (WGS) entry which is preliminary data.</text>
</comment>
<protein>
    <submittedName>
        <fullName evidence="3">Universal stress protein</fullName>
    </submittedName>
</protein>
<evidence type="ECO:0000256" key="1">
    <source>
        <dbReference type="ARBA" id="ARBA00008791"/>
    </source>
</evidence>
<reference evidence="3" key="1">
    <citation type="submission" date="2023-06" db="EMBL/GenBank/DDBJ databases">
        <authorList>
            <person name="Jiang Y."/>
            <person name="Liu Q."/>
        </authorList>
    </citation>
    <scope>NUCLEOTIDE SEQUENCE</scope>
    <source>
        <strain evidence="3">CGMCC 1.12090</strain>
    </source>
</reference>